<dbReference type="Gene3D" id="2.60.40.290">
    <property type="match status" value="1"/>
</dbReference>
<dbReference type="RefSeq" id="WP_206282438.1">
    <property type="nucleotide sequence ID" value="NZ_JAAIKT010000069.1"/>
</dbReference>
<dbReference type="SUPFAM" id="SSF49384">
    <property type="entry name" value="Carbohydrate-binding domain"/>
    <property type="match status" value="1"/>
</dbReference>
<keyword evidence="7" id="KW-1185">Reference proteome</keyword>
<dbReference type="InterPro" id="IPR012291">
    <property type="entry name" value="CBM2_carb-bd_dom_sf"/>
</dbReference>
<feature type="region of interest" description="Disordered" evidence="3">
    <location>
        <begin position="97"/>
        <end position="186"/>
    </location>
</feature>
<dbReference type="PROSITE" id="PS51173">
    <property type="entry name" value="CBM2"/>
    <property type="match status" value="1"/>
</dbReference>
<dbReference type="SMART" id="SM00637">
    <property type="entry name" value="CBD_II"/>
    <property type="match status" value="1"/>
</dbReference>
<name>A0A6G4ARA8_9ACTN</name>
<evidence type="ECO:0000313" key="6">
    <source>
        <dbReference type="EMBL" id="NEW75885.1"/>
    </source>
</evidence>
<evidence type="ECO:0000259" key="5">
    <source>
        <dbReference type="PROSITE" id="PS51173"/>
    </source>
</evidence>
<dbReference type="GO" id="GO:0000272">
    <property type="term" value="P:polysaccharide catabolic process"/>
    <property type="evidence" value="ECO:0007669"/>
    <property type="project" value="UniProtKB-KW"/>
</dbReference>
<keyword evidence="4" id="KW-1133">Transmembrane helix</keyword>
<dbReference type="GO" id="GO:0030247">
    <property type="term" value="F:polysaccharide binding"/>
    <property type="evidence" value="ECO:0007669"/>
    <property type="project" value="UniProtKB-UniRule"/>
</dbReference>
<dbReference type="AlphaFoldDB" id="A0A6G4ARA8"/>
<dbReference type="Pfam" id="PF00553">
    <property type="entry name" value="CBM_2"/>
    <property type="match status" value="1"/>
</dbReference>
<dbReference type="EMBL" id="JAAIKT010000069">
    <property type="protein sequence ID" value="NEW75885.1"/>
    <property type="molecule type" value="Genomic_DNA"/>
</dbReference>
<organism evidence="6 7">
    <name type="scientific">Streptomyces rhizosphaericus</name>
    <dbReference type="NCBI Taxonomy" id="114699"/>
    <lineage>
        <taxon>Bacteria</taxon>
        <taxon>Bacillati</taxon>
        <taxon>Actinomycetota</taxon>
        <taxon>Actinomycetes</taxon>
        <taxon>Kitasatosporales</taxon>
        <taxon>Streptomycetaceae</taxon>
        <taxon>Streptomyces</taxon>
        <taxon>Streptomyces violaceusniger group</taxon>
    </lineage>
</organism>
<feature type="transmembrane region" description="Helical" evidence="4">
    <location>
        <begin position="71"/>
        <end position="91"/>
    </location>
</feature>
<keyword evidence="4" id="KW-0472">Membrane</keyword>
<comment type="caution">
    <text evidence="6">The sequence shown here is derived from an EMBL/GenBank/DDBJ whole genome shotgun (WGS) entry which is preliminary data.</text>
</comment>
<protein>
    <submittedName>
        <fullName evidence="6">Cellulose-binding protein</fullName>
    </submittedName>
</protein>
<evidence type="ECO:0000256" key="1">
    <source>
        <dbReference type="ARBA" id="ARBA00022729"/>
    </source>
</evidence>
<dbReference type="GO" id="GO:0004553">
    <property type="term" value="F:hydrolase activity, hydrolyzing O-glycosyl compounds"/>
    <property type="evidence" value="ECO:0007669"/>
    <property type="project" value="InterPro"/>
</dbReference>
<evidence type="ECO:0000313" key="7">
    <source>
        <dbReference type="Proteomes" id="UP000476310"/>
    </source>
</evidence>
<feature type="compositionally biased region" description="Basic and acidic residues" evidence="3">
    <location>
        <begin position="132"/>
        <end position="144"/>
    </location>
</feature>
<feature type="compositionally biased region" description="Gly residues" evidence="3">
    <location>
        <begin position="162"/>
        <end position="172"/>
    </location>
</feature>
<reference evidence="6" key="1">
    <citation type="submission" date="2020-02" db="EMBL/GenBank/DDBJ databases">
        <title>A new Streptomyces sp. for controlling soil-borne diseases.</title>
        <authorList>
            <person name="Li X."/>
            <person name="Tian Y."/>
            <person name="Gao K."/>
        </authorList>
    </citation>
    <scope>NUCLEOTIDE SEQUENCE [LARGE SCALE GENOMIC DNA]</scope>
    <source>
        <strain evidence="6">0250</strain>
    </source>
</reference>
<keyword evidence="2" id="KW-0119">Carbohydrate metabolism</keyword>
<feature type="compositionally biased region" description="Gly residues" evidence="3">
    <location>
        <begin position="31"/>
        <end position="47"/>
    </location>
</feature>
<dbReference type="InterPro" id="IPR001919">
    <property type="entry name" value="CBD2"/>
</dbReference>
<keyword evidence="2" id="KW-0624">Polysaccharide degradation</keyword>
<keyword evidence="1" id="KW-0732">Signal</keyword>
<gene>
    <name evidence="6" type="ORF">G4H13_37415</name>
</gene>
<sequence>TAHAVRAPLWERLRDRVLDAIGARRSRRAGGVEGRAGGRAGAGGADGASGARSGGHRVVRNRAARRRLRRARTTVILAVIAVVALAALVAMTRTAADSDNRTGGATGPEMTPGSLAPATSSPYNPGAPGPSKSKDGKGSGEGRQKKPGRSPAPSASSSKGDSGSGSASGHGGKPPSDGRKPGDDADCTARFQLVNEWPDGFQAAVTLTSRESLNGWRVTWTFHDSQRVTQMWDGEFTQHGSKVTATAADYNKRVKAGGSLSVGFLGSWSDGNRPPGSFTLNGRPCAG</sequence>
<accession>A0A6G4ARA8</accession>
<proteinExistence type="predicted"/>
<keyword evidence="4" id="KW-0812">Transmembrane</keyword>
<evidence type="ECO:0000256" key="4">
    <source>
        <dbReference type="SAM" id="Phobius"/>
    </source>
</evidence>
<feature type="domain" description="CBM2" evidence="5">
    <location>
        <begin position="180"/>
        <end position="287"/>
    </location>
</feature>
<dbReference type="InterPro" id="IPR008965">
    <property type="entry name" value="CBM2/CBM3_carb-bd_dom_sf"/>
</dbReference>
<evidence type="ECO:0000256" key="2">
    <source>
        <dbReference type="ARBA" id="ARBA00023326"/>
    </source>
</evidence>
<feature type="region of interest" description="Disordered" evidence="3">
    <location>
        <begin position="25"/>
        <end position="57"/>
    </location>
</feature>
<evidence type="ECO:0000256" key="3">
    <source>
        <dbReference type="SAM" id="MobiDB-lite"/>
    </source>
</evidence>
<feature type="non-terminal residue" evidence="6">
    <location>
        <position position="1"/>
    </location>
</feature>
<feature type="compositionally biased region" description="Low complexity" evidence="3">
    <location>
        <begin position="149"/>
        <end position="161"/>
    </location>
</feature>
<dbReference type="Proteomes" id="UP000476310">
    <property type="component" value="Unassembled WGS sequence"/>
</dbReference>